<sequence>MREVINKNSNCTLKRISELHGMTFFVEAYQRGYKWDVQQVLDLLFDIDEFEVIGSRFYCLQPVVVKKIEETDSRIIDKNIANKDIVYELIDGQQRLTNIFIILSLLAKDQLPFQLIYKTRPESESFLNNIANIQPVAFDLLPDNIKETNRQVNEIWKLYITHNPENDNVDNYHFFKTSMLVYQWSQRKDIVTFIDKLLQHVKVIWYNIQNQSEVEKVPVQTKNAEQIFINFNQGKIQLEQAELIKALFVIKFKEIVNLEIRSIHINQFAEEWNNIEAQLQDDRFWYFVSNDISDKKRYNRIDLFFDILSNKSVKTEDYLFAYHFYLKSNKSIDQSIDNWKKLKDLFELLKEWYDDRLLYHLIGIIIYLEIKTIPDLISIYKDKKTIKNKIDFEHQLKSILAIYKLEFEIAKLDYKSPKETKIILHLFNIATYFISDFNYRFPFDKLKTQVWSLEHIHAQKADKFTDKQEFIDWLEDVQPLLEDIVDNAKLQESKNLLEELKNKELREIKDKLLAFHNTLINILNKDNIDNLCLLDKNTNSSLGNNTFIRKREMILEIDNKGEIEIEGEKHKVFIPIATKNVFLKYYTADTRHIQFTYWGKKDREDYISAIEEQLENFLSNA</sequence>
<dbReference type="AlphaFoldDB" id="A0A1W2HA97"/>
<feature type="domain" description="GmrSD restriction endonucleases N-terminal" evidence="1">
    <location>
        <begin position="24"/>
        <end position="248"/>
    </location>
</feature>
<evidence type="ECO:0000313" key="2">
    <source>
        <dbReference type="EMBL" id="SMD45819.1"/>
    </source>
</evidence>
<dbReference type="OrthoDB" id="9798761at2"/>
<keyword evidence="3" id="KW-1185">Reference proteome</keyword>
<dbReference type="Pfam" id="PF03235">
    <property type="entry name" value="GmrSD_N"/>
    <property type="match status" value="1"/>
</dbReference>
<name>A0A1W2HA97_9BACT</name>
<organism evidence="2 3">
    <name type="scientific">Aquiflexum balticum DSM 16537</name>
    <dbReference type="NCBI Taxonomy" id="758820"/>
    <lineage>
        <taxon>Bacteria</taxon>
        <taxon>Pseudomonadati</taxon>
        <taxon>Bacteroidota</taxon>
        <taxon>Cytophagia</taxon>
        <taxon>Cytophagales</taxon>
        <taxon>Cyclobacteriaceae</taxon>
        <taxon>Aquiflexum</taxon>
    </lineage>
</organism>
<dbReference type="RefSeq" id="WP_084122793.1">
    <property type="nucleotide sequence ID" value="NZ_LT838813.1"/>
</dbReference>
<dbReference type="EMBL" id="LT838813">
    <property type="protein sequence ID" value="SMD45819.1"/>
    <property type="molecule type" value="Genomic_DNA"/>
</dbReference>
<dbReference type="InterPro" id="IPR004919">
    <property type="entry name" value="GmrSD_N"/>
</dbReference>
<proteinExistence type="predicted"/>
<gene>
    <name evidence="2" type="ORF">SAMN00777080_4490</name>
</gene>
<reference evidence="3" key="1">
    <citation type="submission" date="2017-04" db="EMBL/GenBank/DDBJ databases">
        <authorList>
            <person name="Varghese N."/>
            <person name="Submissions S."/>
        </authorList>
    </citation>
    <scope>NUCLEOTIDE SEQUENCE [LARGE SCALE GENOMIC DNA]</scope>
    <source>
        <strain evidence="3">DSM 16537</strain>
    </source>
</reference>
<protein>
    <recommendedName>
        <fullName evidence="1">GmrSD restriction endonucleases N-terminal domain-containing protein</fullName>
    </recommendedName>
</protein>
<dbReference type="Proteomes" id="UP000192333">
    <property type="component" value="Chromosome I"/>
</dbReference>
<dbReference type="STRING" id="758820.SAMN00777080_4490"/>
<evidence type="ECO:0000259" key="1">
    <source>
        <dbReference type="Pfam" id="PF03235"/>
    </source>
</evidence>
<evidence type="ECO:0000313" key="3">
    <source>
        <dbReference type="Proteomes" id="UP000192333"/>
    </source>
</evidence>
<dbReference type="PANTHER" id="PTHR35149">
    <property type="entry name" value="SLL5132 PROTEIN"/>
    <property type="match status" value="1"/>
</dbReference>
<accession>A0A1W2HA97</accession>
<dbReference type="PANTHER" id="PTHR35149:SF2">
    <property type="entry name" value="DUF262 DOMAIN-CONTAINING PROTEIN"/>
    <property type="match status" value="1"/>
</dbReference>